<accession>A0A0F9R228</accession>
<reference evidence="2" key="1">
    <citation type="journal article" date="2015" name="Nature">
        <title>Complex archaea that bridge the gap between prokaryotes and eukaryotes.</title>
        <authorList>
            <person name="Spang A."/>
            <person name="Saw J.H."/>
            <person name="Jorgensen S.L."/>
            <person name="Zaremba-Niedzwiedzka K."/>
            <person name="Martijn J."/>
            <person name="Lind A.E."/>
            <person name="van Eijk R."/>
            <person name="Schleper C."/>
            <person name="Guy L."/>
            <person name="Ettema T.J."/>
        </authorList>
    </citation>
    <scope>NUCLEOTIDE SEQUENCE</scope>
</reference>
<evidence type="ECO:0000313" key="2">
    <source>
        <dbReference type="EMBL" id="KKN50685.1"/>
    </source>
</evidence>
<sequence length="363" mass="39895">MKNRCWLGDTVSLQEGTYNPTKGEVTITIIKPGFNHSKSRFYPREVLKRDHKVFAGAKMFLDHASARERSEKPEGSVGNWAGQIKDLWVESDGRVRARAAVISESLKTQLANLASHNLQHQMGISIRAIGEGTPTKHEGVDTLMVESLLESASVDFVTEAGAGGRVEVFESAAPKVSLGLLTLEEIKTKRPDLLTQLQSERGGEGMDNKELQEKNDKLTRQAGEFDVKSKVSEDREKTLSKELKEAKDNLAKKDKEGVVAKNQMEVGKLIEASKLPKPSQERLKKQFETAETITDVPVAIEAERKYVESLTQPSGASNMGGSGGEDGDKVIDPKAQKEIQENLEKGFIRLGLDEKEAKIAASL</sequence>
<protein>
    <submittedName>
        <fullName evidence="2">Uncharacterized protein</fullName>
    </submittedName>
</protein>
<feature type="compositionally biased region" description="Basic and acidic residues" evidence="1">
    <location>
        <begin position="326"/>
        <end position="336"/>
    </location>
</feature>
<feature type="region of interest" description="Disordered" evidence="1">
    <location>
        <begin position="198"/>
        <end position="235"/>
    </location>
</feature>
<proteinExistence type="predicted"/>
<dbReference type="AlphaFoldDB" id="A0A0F9R228"/>
<comment type="caution">
    <text evidence="2">The sequence shown here is derived from an EMBL/GenBank/DDBJ whole genome shotgun (WGS) entry which is preliminary data.</text>
</comment>
<evidence type="ECO:0000256" key="1">
    <source>
        <dbReference type="SAM" id="MobiDB-lite"/>
    </source>
</evidence>
<gene>
    <name evidence="2" type="ORF">LCGC14_0630340</name>
</gene>
<dbReference type="EMBL" id="LAZR01001100">
    <property type="protein sequence ID" value="KKN50685.1"/>
    <property type="molecule type" value="Genomic_DNA"/>
</dbReference>
<name>A0A0F9R228_9ZZZZ</name>
<feature type="region of interest" description="Disordered" evidence="1">
    <location>
        <begin position="309"/>
        <end position="336"/>
    </location>
</feature>
<organism evidence="2">
    <name type="scientific">marine sediment metagenome</name>
    <dbReference type="NCBI Taxonomy" id="412755"/>
    <lineage>
        <taxon>unclassified sequences</taxon>
        <taxon>metagenomes</taxon>
        <taxon>ecological metagenomes</taxon>
    </lineage>
</organism>
<feature type="compositionally biased region" description="Basic and acidic residues" evidence="1">
    <location>
        <begin position="201"/>
        <end position="235"/>
    </location>
</feature>